<dbReference type="AlphaFoldDB" id="A0A8H3IK68"/>
<gene>
    <name evidence="3" type="ORF">HETSPECPRED_004661</name>
</gene>
<dbReference type="GO" id="GO:0072670">
    <property type="term" value="P:mitochondrial tRNA threonylcarbamoyladenosine modification"/>
    <property type="evidence" value="ECO:0007669"/>
    <property type="project" value="TreeGrafter"/>
</dbReference>
<sequence>MLVQHLHQYYVPLRRKTLLTCSRSRLVTTLAIETSCDDTSVAIVQKSDGLSASVKNPIAALHFHEKVTSDNSQFAGVHPLVAQDSHQKNLATLIAKALEYLPLAANPDIEVDKETGVREQAVKNHQPSAIQVFSNGRYLLKERPDFISVTRGPGLRSCLATGLDTAKGLAVAFQVPLIGVNHMQAHALTPRLASALKQRAKYEPDPAFPFLSLLVSGGHTLLVHSKSVTDHEILATTNDVAIGDCLDKTARAVLPSSVMAQSKDAMYGSLLETFAFPSGPESYNYTPPTRRHEELARKPAKWGWSLGAPLSETRAGKSREMKFTFTGTQSNVERICETRSWEAERGNEERVDLARESMRVVFEHLSSRVVMALQQFAARKTGIHTLVVSGGVARNDFLKHVLRSFLDARGFSHVRIIFPPTPLCTDNAAMIGWTGIEMFEAGWESDLSIQARRKWAIDPEAEDGGILGADGWKRRIREEGMRESCGLR</sequence>
<comment type="subunit">
    <text evidence="1">Homodimer.</text>
</comment>
<comment type="cofactor">
    <cofactor evidence="1">
        <name>a divalent metal cation</name>
        <dbReference type="ChEBI" id="CHEBI:60240"/>
    </cofactor>
    <text evidence="1">Binds 1 divalent metal cation per subunit.</text>
</comment>
<dbReference type="PANTHER" id="PTHR11735">
    <property type="entry name" value="TRNA N6-ADENOSINE THREONYLCARBAMOYLTRANSFERASE"/>
    <property type="match status" value="1"/>
</dbReference>
<evidence type="ECO:0000313" key="4">
    <source>
        <dbReference type="Proteomes" id="UP000664521"/>
    </source>
</evidence>
<comment type="function">
    <text evidence="1">Required for the formation of a threonylcarbamoyl group on adenosine at position 37 (t(6)A37) in mitochondrial tRNAs that read codons beginning with adenine. Probably involved in the transfer of the threonylcarbamoyl moiety of threonylcarbamoyl-AMP (TC-AMP) to the N6 group of A37. Involved in mitochondrial genome maintenance.</text>
</comment>
<comment type="similarity">
    <text evidence="1">Belongs to the KAE1 / TsaD family.</text>
</comment>
<dbReference type="GO" id="GO:0005739">
    <property type="term" value="C:mitochondrion"/>
    <property type="evidence" value="ECO:0007669"/>
    <property type="project" value="UniProtKB-SubCell"/>
</dbReference>
<evidence type="ECO:0000313" key="3">
    <source>
        <dbReference type="EMBL" id="CAF9921878.1"/>
    </source>
</evidence>
<comment type="caution">
    <text evidence="3">The sequence shown here is derived from an EMBL/GenBank/DDBJ whole genome shotgun (WGS) entry which is preliminary data.</text>
</comment>
<accession>A0A8H3IK68</accession>
<dbReference type="OrthoDB" id="10259622at2759"/>
<dbReference type="GO" id="GO:0061711">
    <property type="term" value="F:tRNA N(6)-L-threonylcarbamoyladenine synthase activity"/>
    <property type="evidence" value="ECO:0007669"/>
    <property type="project" value="UniProtKB-EC"/>
</dbReference>
<dbReference type="Pfam" id="PF00814">
    <property type="entry name" value="TsaD"/>
    <property type="match status" value="1"/>
</dbReference>
<keyword evidence="4" id="KW-1185">Reference proteome</keyword>
<dbReference type="PANTHER" id="PTHR11735:SF6">
    <property type="entry name" value="TRNA N6-ADENOSINE THREONYLCARBAMOYLTRANSFERASE, MITOCHONDRIAL"/>
    <property type="match status" value="1"/>
</dbReference>
<dbReference type="PROSITE" id="PS01016">
    <property type="entry name" value="GLYCOPROTEASE"/>
    <property type="match status" value="1"/>
</dbReference>
<organism evidence="3 4">
    <name type="scientific">Heterodermia speciosa</name>
    <dbReference type="NCBI Taxonomy" id="116794"/>
    <lineage>
        <taxon>Eukaryota</taxon>
        <taxon>Fungi</taxon>
        <taxon>Dikarya</taxon>
        <taxon>Ascomycota</taxon>
        <taxon>Pezizomycotina</taxon>
        <taxon>Lecanoromycetes</taxon>
        <taxon>OSLEUM clade</taxon>
        <taxon>Lecanoromycetidae</taxon>
        <taxon>Caliciales</taxon>
        <taxon>Physciaceae</taxon>
        <taxon>Heterodermia</taxon>
    </lineage>
</organism>
<dbReference type="EMBL" id="CAJPDS010000029">
    <property type="protein sequence ID" value="CAF9921878.1"/>
    <property type="molecule type" value="Genomic_DNA"/>
</dbReference>
<keyword evidence="1" id="KW-0012">Acyltransferase</keyword>
<evidence type="ECO:0000259" key="2">
    <source>
        <dbReference type="Pfam" id="PF00814"/>
    </source>
</evidence>
<name>A0A8H3IK68_9LECA</name>
<keyword evidence="1" id="KW-0496">Mitochondrion</keyword>
<reference evidence="3" key="1">
    <citation type="submission" date="2021-03" db="EMBL/GenBank/DDBJ databases">
        <authorList>
            <person name="Tagirdzhanova G."/>
        </authorList>
    </citation>
    <scope>NUCLEOTIDE SEQUENCE</scope>
</reference>
<protein>
    <recommendedName>
        <fullName evidence="2">Gcp-like domain-containing protein</fullName>
    </recommendedName>
</protein>
<dbReference type="Proteomes" id="UP000664521">
    <property type="component" value="Unassembled WGS sequence"/>
</dbReference>
<dbReference type="SUPFAM" id="SSF53067">
    <property type="entry name" value="Actin-like ATPase domain"/>
    <property type="match status" value="2"/>
</dbReference>
<proteinExistence type="inferred from homology"/>
<keyword evidence="1" id="KW-0819">tRNA processing</keyword>
<dbReference type="InterPro" id="IPR000905">
    <property type="entry name" value="Gcp-like_dom"/>
</dbReference>
<feature type="domain" description="Gcp-like" evidence="2">
    <location>
        <begin position="142"/>
        <end position="433"/>
    </location>
</feature>
<evidence type="ECO:0000256" key="1">
    <source>
        <dbReference type="HAMAP-Rule" id="MF_03179"/>
    </source>
</evidence>
<dbReference type="GO" id="GO:0046872">
    <property type="term" value="F:metal ion binding"/>
    <property type="evidence" value="ECO:0007669"/>
    <property type="project" value="UniProtKB-KW"/>
</dbReference>
<comment type="catalytic activity">
    <reaction evidence="1">
        <text>L-threonylcarbamoyladenylate + adenosine(37) in tRNA = N(6)-L-threonylcarbamoyladenosine(37) in tRNA + AMP + H(+)</text>
        <dbReference type="Rhea" id="RHEA:37059"/>
        <dbReference type="Rhea" id="RHEA-COMP:10162"/>
        <dbReference type="Rhea" id="RHEA-COMP:10163"/>
        <dbReference type="ChEBI" id="CHEBI:15378"/>
        <dbReference type="ChEBI" id="CHEBI:73682"/>
        <dbReference type="ChEBI" id="CHEBI:74411"/>
        <dbReference type="ChEBI" id="CHEBI:74418"/>
        <dbReference type="ChEBI" id="CHEBI:456215"/>
        <dbReference type="EC" id="2.3.1.234"/>
    </reaction>
</comment>
<dbReference type="InterPro" id="IPR017860">
    <property type="entry name" value="Peptidase_M22_CS"/>
</dbReference>
<dbReference type="InterPro" id="IPR022450">
    <property type="entry name" value="TsaD"/>
</dbReference>
<dbReference type="HAMAP" id="MF_01445">
    <property type="entry name" value="TsaD"/>
    <property type="match status" value="1"/>
</dbReference>
<keyword evidence="1" id="KW-0808">Transferase</keyword>
<dbReference type="InterPro" id="IPR043129">
    <property type="entry name" value="ATPase_NBD"/>
</dbReference>
<dbReference type="Gene3D" id="3.30.420.40">
    <property type="match status" value="2"/>
</dbReference>
<comment type="subcellular location">
    <subcellularLocation>
        <location evidence="1">Mitochondrion</location>
    </subcellularLocation>
</comment>
<keyword evidence="1" id="KW-0479">Metal-binding</keyword>